<evidence type="ECO:0000313" key="2">
    <source>
        <dbReference type="EMBL" id="SQH77642.1"/>
    </source>
</evidence>
<proteinExistence type="predicted"/>
<dbReference type="Proteomes" id="UP000250123">
    <property type="component" value="Chromosome SHEWBE"/>
</dbReference>
<evidence type="ECO:0000313" key="3">
    <source>
        <dbReference type="Proteomes" id="UP000250123"/>
    </source>
</evidence>
<dbReference type="KEGG" id="sbk:SHEWBE_3679"/>
<gene>
    <name evidence="2" type="ORF">SHEWBE_3679</name>
</gene>
<dbReference type="AlphaFoldDB" id="A0A330M6B2"/>
<organism evidence="2 3">
    <name type="scientific">Shewanella benthica</name>
    <dbReference type="NCBI Taxonomy" id="43661"/>
    <lineage>
        <taxon>Bacteria</taxon>
        <taxon>Pseudomonadati</taxon>
        <taxon>Pseudomonadota</taxon>
        <taxon>Gammaproteobacteria</taxon>
        <taxon>Alteromonadales</taxon>
        <taxon>Shewanellaceae</taxon>
        <taxon>Shewanella</taxon>
    </lineage>
</organism>
<reference evidence="3" key="1">
    <citation type="submission" date="2018-06" db="EMBL/GenBank/DDBJ databases">
        <authorList>
            <person name="Cea G.-C."/>
            <person name="William W."/>
        </authorList>
    </citation>
    <scope>NUCLEOTIDE SEQUENCE [LARGE SCALE GENOMIC DNA]</scope>
    <source>
        <strain evidence="3">DB21MT-2</strain>
    </source>
</reference>
<sequence length="223" mass="23936">MPELPTEEGERGSDAFYPRYAVDVQLLDENGTATKSKPLQAVPLPLPGAGNKAGRLEPPAIGSIVEIGFAYGRPDKPFIRTVLPLGWDLPAIKEGETRTQVRDGVYQHIDDKGNFENKTDESLTDIIGKLAELQCKTRKVTASIEQDHRSPKTWLGSESENVLKLLSELMATVSSLASSCASHTHGGIASGPGTTAKPTQASTFTSHGSEATAQKDRLDPITK</sequence>
<accession>A0A330M6B2</accession>
<dbReference type="SUPFAM" id="SSF69255">
    <property type="entry name" value="gp5 N-terminal domain-like"/>
    <property type="match status" value="1"/>
</dbReference>
<protein>
    <recommendedName>
        <fullName evidence="4">Gp5/Type VI secretion system Vgr protein OB-fold domain-containing protein</fullName>
    </recommendedName>
</protein>
<dbReference type="RefSeq" id="WP_231926325.1">
    <property type="nucleotide sequence ID" value="NZ_LS483452.1"/>
</dbReference>
<feature type="compositionally biased region" description="Basic and acidic residues" evidence="1">
    <location>
        <begin position="213"/>
        <end position="223"/>
    </location>
</feature>
<evidence type="ECO:0000256" key="1">
    <source>
        <dbReference type="SAM" id="MobiDB-lite"/>
    </source>
</evidence>
<feature type="compositionally biased region" description="Polar residues" evidence="1">
    <location>
        <begin position="192"/>
        <end position="212"/>
    </location>
</feature>
<feature type="region of interest" description="Disordered" evidence="1">
    <location>
        <begin position="181"/>
        <end position="223"/>
    </location>
</feature>
<name>A0A330M6B2_9GAMM</name>
<evidence type="ECO:0008006" key="4">
    <source>
        <dbReference type="Google" id="ProtNLM"/>
    </source>
</evidence>
<dbReference type="EMBL" id="LS483452">
    <property type="protein sequence ID" value="SQH77642.1"/>
    <property type="molecule type" value="Genomic_DNA"/>
</dbReference>